<dbReference type="InterPro" id="IPR013785">
    <property type="entry name" value="Aldolase_TIM"/>
</dbReference>
<dbReference type="SUPFAM" id="SSF51395">
    <property type="entry name" value="FMN-linked oxidoreductases"/>
    <property type="match status" value="1"/>
</dbReference>
<dbReference type="OrthoDB" id="8523426at2"/>
<sequence>MCNPVLKHLIPAVKLGDLELKNRIIMAPLTRSRAGEGDVPTPLVAEYYWQRAGAGLIITEASQISPQAKGYPRTPGIFSQQQINGWRTVTDAVHSRDGKIFLQLWHVGRLSHPDVQPGGVLPVAPSALAAEGEIFTSAGLKPLVTPQALTEEGIRDIIRDFRKAAENAREAGFDGVEIHAANGYLIDQFLRDGSNKRTDKWGGSAENRVRFLKEIVASVVPVFGAGRTGVRLSPVFDGFSMSDSNPAATFGVAAEMLSRFSLAYLHVMQLGSEAESFDFTALKTQFGGAYIANGGYSADSAAQAIAEGHADAVSFGTLFLANPDLVSRFASSAPLNEADKTTFYQGEDKGYTDYPVLSGVPQGGEGQWHWMGLTDSQNATGKSNKGEK</sequence>
<keyword evidence="7" id="KW-1185">Reference proteome</keyword>
<proteinExistence type="inferred from homology"/>
<dbReference type="Gene3D" id="3.20.20.70">
    <property type="entry name" value="Aldolase class I"/>
    <property type="match status" value="1"/>
</dbReference>
<evidence type="ECO:0000256" key="4">
    <source>
        <dbReference type="SAM" id="MobiDB-lite"/>
    </source>
</evidence>
<evidence type="ECO:0000313" key="7">
    <source>
        <dbReference type="Proteomes" id="UP000198968"/>
    </source>
</evidence>
<dbReference type="GO" id="GO:0005829">
    <property type="term" value="C:cytosol"/>
    <property type="evidence" value="ECO:0007669"/>
    <property type="project" value="UniProtKB-ARBA"/>
</dbReference>
<feature type="compositionally biased region" description="Polar residues" evidence="4">
    <location>
        <begin position="374"/>
        <end position="388"/>
    </location>
</feature>
<protein>
    <submittedName>
        <fullName evidence="6">N-ethylmaleimide reductase</fullName>
    </submittedName>
</protein>
<dbReference type="PANTHER" id="PTHR22893:SF91">
    <property type="entry name" value="NADPH DEHYDROGENASE 2-RELATED"/>
    <property type="match status" value="1"/>
</dbReference>
<dbReference type="GO" id="GO:0016628">
    <property type="term" value="F:oxidoreductase activity, acting on the CH-CH group of donors, NAD or NADP as acceptor"/>
    <property type="evidence" value="ECO:0007669"/>
    <property type="project" value="UniProtKB-ARBA"/>
</dbReference>
<comment type="cofactor">
    <cofactor evidence="1">
        <name>FMN</name>
        <dbReference type="ChEBI" id="CHEBI:58210"/>
    </cofactor>
</comment>
<dbReference type="CDD" id="cd02933">
    <property type="entry name" value="OYE_like_FMN"/>
    <property type="match status" value="1"/>
</dbReference>
<dbReference type="AlphaFoldDB" id="A0A1I5EPN8"/>
<evidence type="ECO:0000256" key="2">
    <source>
        <dbReference type="ARBA" id="ARBA00005979"/>
    </source>
</evidence>
<name>A0A1I5EPN8_9GAMM</name>
<evidence type="ECO:0000313" key="6">
    <source>
        <dbReference type="EMBL" id="SFO13494.1"/>
    </source>
</evidence>
<dbReference type="InterPro" id="IPR045247">
    <property type="entry name" value="Oye-like"/>
</dbReference>
<organism evidence="6 7">
    <name type="scientific">Candidatus Pantoea varia</name>
    <dbReference type="NCBI Taxonomy" id="1881036"/>
    <lineage>
        <taxon>Bacteria</taxon>
        <taxon>Pseudomonadati</taxon>
        <taxon>Pseudomonadota</taxon>
        <taxon>Gammaproteobacteria</taxon>
        <taxon>Enterobacterales</taxon>
        <taxon>Erwiniaceae</taxon>
        <taxon>Pantoea</taxon>
    </lineage>
</organism>
<feature type="domain" description="NADH:flavin oxidoreductase/NADH oxidase N-terminal" evidence="5">
    <location>
        <begin position="13"/>
        <end position="335"/>
    </location>
</feature>
<evidence type="ECO:0000259" key="5">
    <source>
        <dbReference type="Pfam" id="PF00724"/>
    </source>
</evidence>
<accession>A0A1I5EPN8</accession>
<feature type="region of interest" description="Disordered" evidence="4">
    <location>
        <begin position="367"/>
        <end position="388"/>
    </location>
</feature>
<dbReference type="PANTHER" id="PTHR22893">
    <property type="entry name" value="NADH OXIDOREDUCTASE-RELATED"/>
    <property type="match status" value="1"/>
</dbReference>
<dbReference type="EMBL" id="FOVG01000003">
    <property type="protein sequence ID" value="SFO13494.1"/>
    <property type="molecule type" value="Genomic_DNA"/>
</dbReference>
<evidence type="ECO:0000256" key="3">
    <source>
        <dbReference type="ARBA" id="ARBA00023002"/>
    </source>
</evidence>
<dbReference type="GO" id="GO:0010181">
    <property type="term" value="F:FMN binding"/>
    <property type="evidence" value="ECO:0007669"/>
    <property type="project" value="InterPro"/>
</dbReference>
<reference evidence="7" key="1">
    <citation type="submission" date="2016-10" db="EMBL/GenBank/DDBJ databases">
        <authorList>
            <person name="Varghese N."/>
            <person name="Submissions S."/>
        </authorList>
    </citation>
    <scope>NUCLEOTIDE SEQUENCE [LARGE SCALE GENOMIC DNA]</scope>
    <source>
        <strain evidence="7">OV426</strain>
    </source>
</reference>
<dbReference type="Proteomes" id="UP000198968">
    <property type="component" value="Unassembled WGS sequence"/>
</dbReference>
<keyword evidence="3" id="KW-0560">Oxidoreductase</keyword>
<evidence type="ECO:0000256" key="1">
    <source>
        <dbReference type="ARBA" id="ARBA00001917"/>
    </source>
</evidence>
<gene>
    <name evidence="6" type="ORF">SAMN05428971_3050</name>
</gene>
<dbReference type="FunFam" id="3.20.20.70:FF:000059">
    <property type="entry name" value="N-ethylmaleimide reductase, FMN-linked"/>
    <property type="match status" value="1"/>
</dbReference>
<dbReference type="RefSeq" id="WP_090965051.1">
    <property type="nucleotide sequence ID" value="NZ_FOVG01000003.1"/>
</dbReference>
<comment type="similarity">
    <text evidence="2">Belongs to the NADH:flavin oxidoreductase/NADH oxidase family.</text>
</comment>
<dbReference type="Pfam" id="PF00724">
    <property type="entry name" value="Oxidored_FMN"/>
    <property type="match status" value="1"/>
</dbReference>
<dbReference type="InterPro" id="IPR001155">
    <property type="entry name" value="OxRdtase_FMN_N"/>
</dbReference>